<dbReference type="EMBL" id="MFAA01000046">
    <property type="protein sequence ID" value="OGD67983.1"/>
    <property type="molecule type" value="Genomic_DNA"/>
</dbReference>
<name>A0A1F5EKU0_9BACT</name>
<accession>A0A1F5EKU0</accession>
<keyword evidence="1" id="KW-1133">Transmembrane helix</keyword>
<keyword evidence="1" id="KW-0812">Transmembrane</keyword>
<evidence type="ECO:0000313" key="3">
    <source>
        <dbReference type="Proteomes" id="UP000185891"/>
    </source>
</evidence>
<protein>
    <recommendedName>
        <fullName evidence="4">Carboxypeptidase regulatory-like domain-containing protein</fullName>
    </recommendedName>
</protein>
<reference evidence="2 3" key="1">
    <citation type="journal article" date="2016" name="Nat. Commun.">
        <title>Thousands of microbial genomes shed light on interconnected biogeochemical processes in an aquifer system.</title>
        <authorList>
            <person name="Anantharaman K."/>
            <person name="Brown C.T."/>
            <person name="Hug L.A."/>
            <person name="Sharon I."/>
            <person name="Castelle C.J."/>
            <person name="Probst A.J."/>
            <person name="Thomas B.C."/>
            <person name="Singh A."/>
            <person name="Wilkins M.J."/>
            <person name="Karaoz U."/>
            <person name="Brodie E.L."/>
            <person name="Williams K.H."/>
            <person name="Hubbard S.S."/>
            <person name="Banfield J.F."/>
        </authorList>
    </citation>
    <scope>NUCLEOTIDE SEQUENCE [LARGE SCALE GENOMIC DNA]</scope>
</reference>
<dbReference type="Proteomes" id="UP000185891">
    <property type="component" value="Unassembled WGS sequence"/>
</dbReference>
<organism evidence="2 3">
    <name type="scientific">Candidatus Campbellbacteria bacterium RIFCSPHIGHO2_12_FULL_35_10</name>
    <dbReference type="NCBI Taxonomy" id="1797578"/>
    <lineage>
        <taxon>Bacteria</taxon>
        <taxon>Candidatus Campbelliibacteriota</taxon>
    </lineage>
</organism>
<sequence>MKNTKITWSISLIILLTILAFVFLNFYKDNRQTKPVEIPYNKDWKTFSNIEENFSFRYPETIGTQYIHLIDWPPQVQILDEEFSCTEGGSETARAGKTEKKEIAGRLYCVTKLAEGTAGSIYIQYAYAFSKNNPLSSETSTGQSKTIIFTFSLQFPQCLNYNEPNQTFCTNEQEKINVDEIIDQIITTFKFIENQNVQIQNKSGVKGVISTGPTCPVIKNPPEPQCDDKPVQGEFIVKSVSGEIEIKRFTTDANGNFLVYLEPDQYSIWSVKPLGIHNQSYLVEVTKDKISEYNISFDTGIR</sequence>
<dbReference type="AlphaFoldDB" id="A0A1F5EKU0"/>
<gene>
    <name evidence="2" type="ORF">A3E89_01055</name>
</gene>
<comment type="caution">
    <text evidence="2">The sequence shown here is derived from an EMBL/GenBank/DDBJ whole genome shotgun (WGS) entry which is preliminary data.</text>
</comment>
<evidence type="ECO:0000256" key="1">
    <source>
        <dbReference type="SAM" id="Phobius"/>
    </source>
</evidence>
<evidence type="ECO:0000313" key="2">
    <source>
        <dbReference type="EMBL" id="OGD67983.1"/>
    </source>
</evidence>
<evidence type="ECO:0008006" key="4">
    <source>
        <dbReference type="Google" id="ProtNLM"/>
    </source>
</evidence>
<feature type="transmembrane region" description="Helical" evidence="1">
    <location>
        <begin position="6"/>
        <end position="27"/>
    </location>
</feature>
<proteinExistence type="predicted"/>
<keyword evidence="1" id="KW-0472">Membrane</keyword>